<reference evidence="5" key="2">
    <citation type="submission" date="2020-10" db="UniProtKB">
        <authorList>
            <consortium name="WormBaseParasite"/>
        </authorList>
    </citation>
    <scope>IDENTIFICATION</scope>
</reference>
<feature type="region of interest" description="Disordered" evidence="2">
    <location>
        <begin position="1"/>
        <end position="24"/>
    </location>
</feature>
<protein>
    <submittedName>
        <fullName evidence="5">Cyclin N-terminal domain-containing protein</fullName>
    </submittedName>
</protein>
<evidence type="ECO:0000259" key="3">
    <source>
        <dbReference type="Pfam" id="PF00134"/>
    </source>
</evidence>
<dbReference type="GO" id="GO:0006357">
    <property type="term" value="P:regulation of transcription by RNA polymerase II"/>
    <property type="evidence" value="ECO:0007669"/>
    <property type="project" value="InterPro"/>
</dbReference>
<dbReference type="InterPro" id="IPR036915">
    <property type="entry name" value="Cyclin-like_sf"/>
</dbReference>
<dbReference type="PANTHER" id="PTHR10026">
    <property type="entry name" value="CYCLIN"/>
    <property type="match status" value="1"/>
</dbReference>
<organism evidence="4 5">
    <name type="scientific">Panagrellus redivivus</name>
    <name type="common">Microworm</name>
    <dbReference type="NCBI Taxonomy" id="6233"/>
    <lineage>
        <taxon>Eukaryota</taxon>
        <taxon>Metazoa</taxon>
        <taxon>Ecdysozoa</taxon>
        <taxon>Nematoda</taxon>
        <taxon>Chromadorea</taxon>
        <taxon>Rhabditida</taxon>
        <taxon>Tylenchina</taxon>
        <taxon>Panagrolaimomorpha</taxon>
        <taxon>Panagrolaimoidea</taxon>
        <taxon>Panagrolaimidae</taxon>
        <taxon>Panagrellus</taxon>
    </lineage>
</organism>
<feature type="domain" description="Cyclin N-terminal" evidence="3">
    <location>
        <begin position="153"/>
        <end position="247"/>
    </location>
</feature>
<evidence type="ECO:0000313" key="4">
    <source>
        <dbReference type="Proteomes" id="UP000492821"/>
    </source>
</evidence>
<keyword evidence="1" id="KW-0195">Cyclin</keyword>
<sequence length="474" mass="54361">MSKGQKRRIKREASDQSSITEKKPRLSLLQGCAVKNEVKAEPLDETKHVESKPALSGYQEWRPIKNPTDTEAAFIFTDDMLQNSPSFRVHQISAEYEHRQRVLGSSFIIELANNVNCELKQYNDASLPSFVEALLRGRKLKKTFIATDEPIITQKATHTAMIYLNRFYMFHSLSTFDSRYIATAALFLACKVKNCEVEDKTHRQYPLGIFTKHLYFALNGRNEFDLDDAKLISTLILDMEELLLKTFSVVSYVESPLEVIVRKAGFLGRNFETMQKAFSICGKMLQFTTLILRHRAVCLAAAALAIICGVGLRKTYGDNWFYEFDPTLTLDILRTIIEEYRFVYGEVVSKLRLNPISGSLVDPMSTYLRGLVTKEVRISTLKIIEQPKADFKRPSDEEVESSLSDEKNSGWGGADSRLESFAIDNYWHIDMDAFREESRRKKEFRHQANEILMQYGPDAPLELYPYGILTNRDD</sequence>
<accession>A0A7E4ZX05</accession>
<dbReference type="Proteomes" id="UP000492821">
    <property type="component" value="Unassembled WGS sequence"/>
</dbReference>
<reference evidence="4" key="1">
    <citation type="journal article" date="2013" name="Genetics">
        <title>The draft genome and transcriptome of Panagrellus redivivus are shaped by the harsh demands of a free-living lifestyle.</title>
        <authorList>
            <person name="Srinivasan J."/>
            <person name="Dillman A.R."/>
            <person name="Macchietto M.G."/>
            <person name="Heikkinen L."/>
            <person name="Lakso M."/>
            <person name="Fracchia K.M."/>
            <person name="Antoshechkin I."/>
            <person name="Mortazavi A."/>
            <person name="Wong G."/>
            <person name="Sternberg P.W."/>
        </authorList>
    </citation>
    <scope>NUCLEOTIDE SEQUENCE [LARGE SCALE GENOMIC DNA]</scope>
    <source>
        <strain evidence="4">MT8872</strain>
    </source>
</reference>
<name>A0A7E4ZX05_PANRE</name>
<dbReference type="SUPFAM" id="SSF47954">
    <property type="entry name" value="Cyclin-like"/>
    <property type="match status" value="2"/>
</dbReference>
<keyword evidence="4" id="KW-1185">Reference proteome</keyword>
<dbReference type="GO" id="GO:0016538">
    <property type="term" value="F:cyclin-dependent protein serine/threonine kinase regulator activity"/>
    <property type="evidence" value="ECO:0007669"/>
    <property type="project" value="InterPro"/>
</dbReference>
<evidence type="ECO:0000256" key="1">
    <source>
        <dbReference type="ARBA" id="ARBA00023127"/>
    </source>
</evidence>
<proteinExistence type="predicted"/>
<dbReference type="Gene3D" id="1.10.472.10">
    <property type="entry name" value="Cyclin-like"/>
    <property type="match status" value="2"/>
</dbReference>
<dbReference type="InterPro" id="IPR006671">
    <property type="entry name" value="Cyclin_N"/>
</dbReference>
<evidence type="ECO:0000256" key="2">
    <source>
        <dbReference type="SAM" id="MobiDB-lite"/>
    </source>
</evidence>
<dbReference type="InterPro" id="IPR043198">
    <property type="entry name" value="Cyclin/Ssn8"/>
</dbReference>
<feature type="compositionally biased region" description="Basic residues" evidence="2">
    <location>
        <begin position="1"/>
        <end position="10"/>
    </location>
</feature>
<evidence type="ECO:0000313" key="5">
    <source>
        <dbReference type="WBParaSite" id="Pan_g22723.t1"/>
    </source>
</evidence>
<dbReference type="WBParaSite" id="Pan_g22723.t1">
    <property type="protein sequence ID" value="Pan_g22723.t1"/>
    <property type="gene ID" value="Pan_g22723"/>
</dbReference>
<dbReference type="Pfam" id="PF00134">
    <property type="entry name" value="Cyclin_N"/>
    <property type="match status" value="1"/>
</dbReference>
<dbReference type="AlphaFoldDB" id="A0A7E4ZX05"/>